<feature type="compositionally biased region" description="Low complexity" evidence="1">
    <location>
        <begin position="445"/>
        <end position="462"/>
    </location>
</feature>
<dbReference type="RefSeq" id="WP_023870455.1">
    <property type="nucleotide sequence ID" value="NZ_BAABGF010000011.1"/>
</dbReference>
<dbReference type="InterPro" id="IPR036689">
    <property type="entry name" value="ESAT-6-like_sf"/>
</dbReference>
<feature type="region of interest" description="Disordered" evidence="1">
    <location>
        <begin position="215"/>
        <end position="324"/>
    </location>
</feature>
<feature type="compositionally biased region" description="Low complexity" evidence="1">
    <location>
        <begin position="400"/>
        <end position="424"/>
    </location>
</feature>
<protein>
    <recommendedName>
        <fullName evidence="4">Methyl-accepting chemotaxis protein</fullName>
    </recommendedName>
</protein>
<evidence type="ECO:0008006" key="4">
    <source>
        <dbReference type="Google" id="ProtNLM"/>
    </source>
</evidence>
<organism evidence="2 3">
    <name type="scientific">Mycobacterium paraffinicum</name>
    <dbReference type="NCBI Taxonomy" id="53378"/>
    <lineage>
        <taxon>Bacteria</taxon>
        <taxon>Bacillati</taxon>
        <taxon>Actinomycetota</taxon>
        <taxon>Actinomycetes</taxon>
        <taxon>Mycobacteriales</taxon>
        <taxon>Mycobacteriaceae</taxon>
        <taxon>Mycobacterium</taxon>
    </lineage>
</organism>
<feature type="compositionally biased region" description="Low complexity" evidence="1">
    <location>
        <begin position="301"/>
        <end position="314"/>
    </location>
</feature>
<name>A0ABP8RCD9_9MYCO</name>
<evidence type="ECO:0000313" key="2">
    <source>
        <dbReference type="EMBL" id="GAA4535495.1"/>
    </source>
</evidence>
<evidence type="ECO:0000313" key="3">
    <source>
        <dbReference type="Proteomes" id="UP001501417"/>
    </source>
</evidence>
<sequence length="777" mass="79520">MAAVTSSSVGELPTWWVARNNKQAERVLRAFTPAKSLSKLAPAVPHVGGDHPRPQGLFVHVLLPPFVWPADSETLMKSDSEMLKDASKSFDDAARDVQQAANSVLNGGAWVGESADAAYNSYREAMSIKFRQADIADAASDFIGRAARDVGSTKKSMYNENKQAHEEIEKFLRSGSGQSLGQVAVILGVHRTTIQGYSSDLQGFIGQYTVQFSNHFKEGGPNSGPKVKPAGNGTKPDQSTDGPEPPAGTPDPALTSAAQGGSRPAASTPGQELPGPPTLGPRPAHSTDGPSPRPSHNPLTSLMGSGLPSMPSMPGGAGGGGLPMGPLQGLMGGFGGFPGGMASPAGLAGPGLQGSPMPSLGMDFGRGLAAGASAAGGIPPVAQAPMAPLAAPIESAPTSAAPAAAPVPTAPAAPAASAATPVPAGGEPAGGMTSYGSVLPPPQAPSAASPVGSAPGAPSIPGEAGGGASGSGPGTGLMPVAARRETAAVRRGEAESDLEQAKTLVAELAGAAKVTDPGVDWAVAVGRNTSGMPTYWVATNDGAAYIPPGVFLRKTMPIAGGHSEEFDARWFGWVNPADKAVRAAREFGDTVSAVATSWAMPSEYLAEHPVPEVATGVKPKDGPDNAAADLSSSRAHRLQTVDAALYSDLLASDDSVVRDYCRELVRQLAFGIAGEDLSPTAQSVAHALIAQRWPAGQEWAALGEEHEDALAMMACQRPGLNGLESPDQTISYTREFVRCRQLEALLCWERHGADLLNVVYAAWVAGIRAPLKVPVHH</sequence>
<reference evidence="3" key="1">
    <citation type="journal article" date="2019" name="Int. J. Syst. Evol. Microbiol.">
        <title>The Global Catalogue of Microorganisms (GCM) 10K type strain sequencing project: providing services to taxonomists for standard genome sequencing and annotation.</title>
        <authorList>
            <consortium name="The Broad Institute Genomics Platform"/>
            <consortium name="The Broad Institute Genome Sequencing Center for Infectious Disease"/>
            <person name="Wu L."/>
            <person name="Ma J."/>
        </authorList>
    </citation>
    <scope>NUCLEOTIDE SEQUENCE [LARGE SCALE GENOMIC DNA]</scope>
    <source>
        <strain evidence="3">JCM 17782</strain>
    </source>
</reference>
<gene>
    <name evidence="2" type="ORF">GCM10023161_09050</name>
</gene>
<dbReference type="Proteomes" id="UP001501417">
    <property type="component" value="Unassembled WGS sequence"/>
</dbReference>
<feature type="compositionally biased region" description="Gly residues" evidence="1">
    <location>
        <begin position="463"/>
        <end position="475"/>
    </location>
</feature>
<feature type="region of interest" description="Disordered" evidence="1">
    <location>
        <begin position="400"/>
        <end position="478"/>
    </location>
</feature>
<evidence type="ECO:0000256" key="1">
    <source>
        <dbReference type="SAM" id="MobiDB-lite"/>
    </source>
</evidence>
<proteinExistence type="predicted"/>
<dbReference type="EMBL" id="BAABGF010000011">
    <property type="protein sequence ID" value="GAA4535495.1"/>
    <property type="molecule type" value="Genomic_DNA"/>
</dbReference>
<dbReference type="SUPFAM" id="SSF140453">
    <property type="entry name" value="EsxAB dimer-like"/>
    <property type="match status" value="1"/>
</dbReference>
<keyword evidence="3" id="KW-1185">Reference proteome</keyword>
<accession>A0ABP8RCD9</accession>
<comment type="caution">
    <text evidence="2">The sequence shown here is derived from an EMBL/GenBank/DDBJ whole genome shotgun (WGS) entry which is preliminary data.</text>
</comment>